<keyword evidence="9" id="KW-1185">Reference proteome</keyword>
<name>A0ABP0D536_9PEZI</name>
<dbReference type="EMBL" id="CAWUHD010000240">
    <property type="protein sequence ID" value="CAK7238386.1"/>
    <property type="molecule type" value="Genomic_DNA"/>
</dbReference>
<feature type="compositionally biased region" description="Basic and acidic residues" evidence="6">
    <location>
        <begin position="529"/>
        <end position="539"/>
    </location>
</feature>
<dbReference type="PANTHER" id="PTHR30618">
    <property type="entry name" value="NCS1 FAMILY PURINE/PYRIMIDINE TRANSPORTER"/>
    <property type="match status" value="1"/>
</dbReference>
<gene>
    <name evidence="8" type="ORF">SEUCBS140593_010633</name>
</gene>
<evidence type="ECO:0000256" key="2">
    <source>
        <dbReference type="ARBA" id="ARBA00008974"/>
    </source>
</evidence>
<evidence type="ECO:0000313" key="8">
    <source>
        <dbReference type="EMBL" id="CAK7238386.1"/>
    </source>
</evidence>
<feature type="transmembrane region" description="Helical" evidence="7">
    <location>
        <begin position="114"/>
        <end position="132"/>
    </location>
</feature>
<feature type="transmembrane region" description="Helical" evidence="7">
    <location>
        <begin position="75"/>
        <end position="93"/>
    </location>
</feature>
<protein>
    <submittedName>
        <fullName evidence="8">Uncharacterized protein</fullName>
    </submittedName>
</protein>
<feature type="transmembrane region" description="Helical" evidence="7">
    <location>
        <begin position="364"/>
        <end position="383"/>
    </location>
</feature>
<dbReference type="Proteomes" id="UP001642482">
    <property type="component" value="Unassembled WGS sequence"/>
</dbReference>
<feature type="transmembrane region" description="Helical" evidence="7">
    <location>
        <begin position="46"/>
        <end position="69"/>
    </location>
</feature>
<evidence type="ECO:0000313" key="9">
    <source>
        <dbReference type="Proteomes" id="UP001642482"/>
    </source>
</evidence>
<feature type="transmembrane region" description="Helical" evidence="7">
    <location>
        <begin position="169"/>
        <end position="190"/>
    </location>
</feature>
<accession>A0ABP0D536</accession>
<proteinExistence type="inferred from homology"/>
<dbReference type="Pfam" id="PF02133">
    <property type="entry name" value="Transp_cyt_pur"/>
    <property type="match status" value="1"/>
</dbReference>
<evidence type="ECO:0000256" key="3">
    <source>
        <dbReference type="ARBA" id="ARBA00022692"/>
    </source>
</evidence>
<feature type="transmembrane region" description="Helical" evidence="7">
    <location>
        <begin position="274"/>
        <end position="299"/>
    </location>
</feature>
<evidence type="ECO:0000256" key="1">
    <source>
        <dbReference type="ARBA" id="ARBA00004141"/>
    </source>
</evidence>
<feature type="transmembrane region" description="Helical" evidence="7">
    <location>
        <begin position="196"/>
        <end position="216"/>
    </location>
</feature>
<comment type="caution">
    <text evidence="8">The sequence shown here is derived from an EMBL/GenBank/DDBJ whole genome shotgun (WGS) entry which is preliminary data.</text>
</comment>
<feature type="region of interest" description="Disordered" evidence="6">
    <location>
        <begin position="522"/>
        <end position="552"/>
    </location>
</feature>
<dbReference type="InterPro" id="IPR001248">
    <property type="entry name" value="Pur-cyt_permease"/>
</dbReference>
<evidence type="ECO:0000256" key="6">
    <source>
        <dbReference type="SAM" id="MobiDB-lite"/>
    </source>
</evidence>
<feature type="transmembrane region" description="Helical" evidence="7">
    <location>
        <begin position="438"/>
        <end position="460"/>
    </location>
</feature>
<sequence length="552" mass="59973">MSKLLKLIEVKQKGEAYSEHPPSRWGNRDIYPIIPAERTYRWHDFFAYWFTAGICLSAYTLGSSLIAIGLTAGQALGAVLLGASFASLTAFLCGEAGRIHFIGYTMMGRATWGLYGSYLCIALSCIQSLIYFGIQSYYGGQAVVLILNALSPSFLHMRNTLPDSAAITTPYLIGFLVYMAVSTPVVMVPPHKLGRLLLPVFGVTCVCFAGLLGWALHANGGPGNLVSPSISITPLAGRYAFVQGISQVAGAYTGGSVRLSDWTRFTKTPMAPRVGMVIAQPISLTIGALVGVLVTSATYELYGVLEWNPLVLLAYVQGIQYTAACRAGTFFLGLGFLGSQIFVNMTQNCVSTGMDLAGSLPRFVTLRRGGFIVSVVGLVIQPWRFLTQATTFLSVIGSFGVFIAPMTAILVSDFWLVRHRKLKIPDLYKRDGIFWYHYGLNWKAFLVFFACIAPSLPGFINSVNPSVKIPEGVYHFFQCTYFFGYTSALVLFFVISTVFPPPGNRIMETMDDNIIQGFEPAGAAEEAESIDKKATDSDGKPGLASDVVPTEV</sequence>
<feature type="transmembrane region" description="Helical" evidence="7">
    <location>
        <begin position="395"/>
        <end position="417"/>
    </location>
</feature>
<comment type="similarity">
    <text evidence="2">Belongs to the purine-cytosine permease (2.A.39) family.</text>
</comment>
<feature type="transmembrane region" description="Helical" evidence="7">
    <location>
        <begin position="319"/>
        <end position="343"/>
    </location>
</feature>
<dbReference type="InterPro" id="IPR045225">
    <property type="entry name" value="Uracil/uridine/allantoin_perm"/>
</dbReference>
<evidence type="ECO:0000256" key="4">
    <source>
        <dbReference type="ARBA" id="ARBA00022989"/>
    </source>
</evidence>
<comment type="subcellular location">
    <subcellularLocation>
        <location evidence="1">Membrane</location>
        <topology evidence="1">Multi-pass membrane protein</topology>
    </subcellularLocation>
</comment>
<evidence type="ECO:0000256" key="5">
    <source>
        <dbReference type="ARBA" id="ARBA00023136"/>
    </source>
</evidence>
<keyword evidence="4 7" id="KW-1133">Transmembrane helix</keyword>
<keyword evidence="3 7" id="KW-0812">Transmembrane</keyword>
<dbReference type="Gene3D" id="1.10.4160.10">
    <property type="entry name" value="Hydantoin permease"/>
    <property type="match status" value="1"/>
</dbReference>
<keyword evidence="5 7" id="KW-0472">Membrane</keyword>
<feature type="transmembrane region" description="Helical" evidence="7">
    <location>
        <begin position="480"/>
        <end position="500"/>
    </location>
</feature>
<dbReference type="PANTHER" id="PTHR30618:SF15">
    <property type="entry name" value="NICOTINAMIDE RIBOSIDE TRANSPORTER 1-RELATED"/>
    <property type="match status" value="1"/>
</dbReference>
<organism evidence="8 9">
    <name type="scientific">Sporothrix eucalyptigena</name>
    <dbReference type="NCBI Taxonomy" id="1812306"/>
    <lineage>
        <taxon>Eukaryota</taxon>
        <taxon>Fungi</taxon>
        <taxon>Dikarya</taxon>
        <taxon>Ascomycota</taxon>
        <taxon>Pezizomycotina</taxon>
        <taxon>Sordariomycetes</taxon>
        <taxon>Sordariomycetidae</taxon>
        <taxon>Ophiostomatales</taxon>
        <taxon>Ophiostomataceae</taxon>
        <taxon>Sporothrix</taxon>
    </lineage>
</organism>
<reference evidence="8 9" key="1">
    <citation type="submission" date="2024-01" db="EMBL/GenBank/DDBJ databases">
        <authorList>
            <person name="Allen C."/>
            <person name="Tagirdzhanova G."/>
        </authorList>
    </citation>
    <scope>NUCLEOTIDE SEQUENCE [LARGE SCALE GENOMIC DNA]</scope>
</reference>
<evidence type="ECO:0000256" key="7">
    <source>
        <dbReference type="SAM" id="Phobius"/>
    </source>
</evidence>